<keyword evidence="4 7" id="KW-0067">ATP-binding</keyword>
<dbReference type="SUPFAM" id="SSF52540">
    <property type="entry name" value="P-loop containing nucleoside triphosphate hydrolases"/>
    <property type="match status" value="1"/>
</dbReference>
<evidence type="ECO:0000256" key="4">
    <source>
        <dbReference type="ARBA" id="ARBA00022840"/>
    </source>
</evidence>
<dbReference type="CDD" id="cd18787">
    <property type="entry name" value="SF2_C_DEAD"/>
    <property type="match status" value="1"/>
</dbReference>
<feature type="short sequence motif" description="Q motif" evidence="6">
    <location>
        <begin position="1"/>
        <end position="29"/>
    </location>
</feature>
<dbReference type="EMBL" id="JAUHJS010000001">
    <property type="protein sequence ID" value="MDN4163976.1"/>
    <property type="molecule type" value="Genomic_DNA"/>
</dbReference>
<dbReference type="PROSITE" id="PS00039">
    <property type="entry name" value="DEAD_ATP_HELICASE"/>
    <property type="match status" value="1"/>
</dbReference>
<evidence type="ECO:0000313" key="13">
    <source>
        <dbReference type="Proteomes" id="UP001168552"/>
    </source>
</evidence>
<evidence type="ECO:0000256" key="2">
    <source>
        <dbReference type="ARBA" id="ARBA00022801"/>
    </source>
</evidence>
<evidence type="ECO:0000256" key="6">
    <source>
        <dbReference type="PROSITE-ProRule" id="PRU00552"/>
    </source>
</evidence>
<name>A0ABT8F166_9BACT</name>
<organism evidence="12 13">
    <name type="scientific">Shiella aurantiaca</name>
    <dbReference type="NCBI Taxonomy" id="3058365"/>
    <lineage>
        <taxon>Bacteria</taxon>
        <taxon>Pseudomonadati</taxon>
        <taxon>Bacteroidota</taxon>
        <taxon>Cytophagia</taxon>
        <taxon>Cytophagales</taxon>
        <taxon>Shiellaceae</taxon>
        <taxon>Shiella</taxon>
    </lineage>
</organism>
<evidence type="ECO:0000256" key="3">
    <source>
        <dbReference type="ARBA" id="ARBA00022806"/>
    </source>
</evidence>
<dbReference type="PROSITE" id="PS51192">
    <property type="entry name" value="HELICASE_ATP_BIND_1"/>
    <property type="match status" value="1"/>
</dbReference>
<feature type="domain" description="Helicase C-terminal" evidence="10">
    <location>
        <begin position="233"/>
        <end position="380"/>
    </location>
</feature>
<evidence type="ECO:0000256" key="7">
    <source>
        <dbReference type="RuleBase" id="RU000492"/>
    </source>
</evidence>
<evidence type="ECO:0000256" key="1">
    <source>
        <dbReference type="ARBA" id="ARBA00022741"/>
    </source>
</evidence>
<dbReference type="EC" id="3.6.4.-" evidence="12"/>
<dbReference type="GO" id="GO:0004386">
    <property type="term" value="F:helicase activity"/>
    <property type="evidence" value="ECO:0007669"/>
    <property type="project" value="UniProtKB-KW"/>
</dbReference>
<keyword evidence="2 7" id="KW-0378">Hydrolase</keyword>
<dbReference type="PANTHER" id="PTHR47959:SF13">
    <property type="entry name" value="ATP-DEPENDENT RNA HELICASE RHLE"/>
    <property type="match status" value="1"/>
</dbReference>
<dbReference type="SMART" id="SM00487">
    <property type="entry name" value="DEXDc"/>
    <property type="match status" value="1"/>
</dbReference>
<dbReference type="RefSeq" id="WP_320002505.1">
    <property type="nucleotide sequence ID" value="NZ_JAUHJS010000001.1"/>
</dbReference>
<feature type="region of interest" description="Disordered" evidence="8">
    <location>
        <begin position="373"/>
        <end position="403"/>
    </location>
</feature>
<gene>
    <name evidence="12" type="ORF">QWY31_00605</name>
</gene>
<dbReference type="SMART" id="SM00490">
    <property type="entry name" value="HELICc"/>
    <property type="match status" value="1"/>
</dbReference>
<sequence>MKFSDFPLHDSVKDSLSMMGFEKPTPIQEEAIPLIIEGHDMIACAQTGTGKTAAYLLPIISKLAEASTDHVSVNTLIICPTRELAVQIDQQLQGFSYMSGVSSIAIYGGGDGSDFDTQKKALSHGADVIIATPGKLISHLNMGYVKLDNLQHLILDEADRMLDMGFHDDIMRIIHFLPKKRQTLMFSATMPSKIRTLTEKLLNNPKEISIAISKPNEGIFQAAFLVYDYQKVALAEHLLTSKELPSVVIFCGTKQYVKELEIALKKRKINAEAIHSDLEQTAREDVLRRFKNRQTNVLVATDIVSRGIDVEGISLVINFDVPKDPEDYIHRIGRTARASTKGVAFTFINEKDQFNFKRIEDLIGREIVKPPIPEALGEGPLYEPQKNKGKFPGRKPAFKKRKA</sequence>
<dbReference type="CDD" id="cd00268">
    <property type="entry name" value="DEADc"/>
    <property type="match status" value="1"/>
</dbReference>
<evidence type="ECO:0000256" key="5">
    <source>
        <dbReference type="ARBA" id="ARBA00038437"/>
    </source>
</evidence>
<dbReference type="PROSITE" id="PS51194">
    <property type="entry name" value="HELICASE_CTER"/>
    <property type="match status" value="1"/>
</dbReference>
<dbReference type="PANTHER" id="PTHR47959">
    <property type="entry name" value="ATP-DEPENDENT RNA HELICASE RHLE-RELATED"/>
    <property type="match status" value="1"/>
</dbReference>
<dbReference type="InterPro" id="IPR014001">
    <property type="entry name" value="Helicase_ATP-bd"/>
</dbReference>
<comment type="similarity">
    <text evidence="5 7">Belongs to the DEAD box helicase family.</text>
</comment>
<dbReference type="Proteomes" id="UP001168552">
    <property type="component" value="Unassembled WGS sequence"/>
</dbReference>
<dbReference type="InterPro" id="IPR044742">
    <property type="entry name" value="DEAD/DEAH_RhlB"/>
</dbReference>
<reference evidence="12" key="1">
    <citation type="submission" date="2023-06" db="EMBL/GenBank/DDBJ databases">
        <title>Cytophagales bacterium Strain LB-30, isolated from soil.</title>
        <authorList>
            <person name="Liu B."/>
        </authorList>
    </citation>
    <scope>NUCLEOTIDE SEQUENCE</scope>
    <source>
        <strain evidence="12">LB-30</strain>
    </source>
</reference>
<keyword evidence="1 7" id="KW-0547">Nucleotide-binding</keyword>
<evidence type="ECO:0000259" key="10">
    <source>
        <dbReference type="PROSITE" id="PS51194"/>
    </source>
</evidence>
<evidence type="ECO:0000259" key="11">
    <source>
        <dbReference type="PROSITE" id="PS51195"/>
    </source>
</evidence>
<feature type="compositionally biased region" description="Basic residues" evidence="8">
    <location>
        <begin position="387"/>
        <end position="403"/>
    </location>
</feature>
<dbReference type="InterPro" id="IPR000629">
    <property type="entry name" value="RNA-helicase_DEAD-box_CS"/>
</dbReference>
<dbReference type="Pfam" id="PF00271">
    <property type="entry name" value="Helicase_C"/>
    <property type="match status" value="1"/>
</dbReference>
<accession>A0ABT8F166</accession>
<dbReference type="InterPro" id="IPR014014">
    <property type="entry name" value="RNA_helicase_DEAD_Q_motif"/>
</dbReference>
<dbReference type="InterPro" id="IPR027417">
    <property type="entry name" value="P-loop_NTPase"/>
</dbReference>
<protein>
    <submittedName>
        <fullName evidence="12">DEAD/DEAH box helicase</fullName>
        <ecNumber evidence="12">3.6.4.-</ecNumber>
    </submittedName>
</protein>
<dbReference type="Gene3D" id="3.40.50.300">
    <property type="entry name" value="P-loop containing nucleotide triphosphate hydrolases"/>
    <property type="match status" value="2"/>
</dbReference>
<keyword evidence="3 7" id="KW-0347">Helicase</keyword>
<dbReference type="GO" id="GO:0016787">
    <property type="term" value="F:hydrolase activity"/>
    <property type="evidence" value="ECO:0007669"/>
    <property type="project" value="UniProtKB-KW"/>
</dbReference>
<evidence type="ECO:0000259" key="9">
    <source>
        <dbReference type="PROSITE" id="PS51192"/>
    </source>
</evidence>
<feature type="domain" description="DEAD-box RNA helicase Q" evidence="11">
    <location>
        <begin position="1"/>
        <end position="29"/>
    </location>
</feature>
<evidence type="ECO:0000313" key="12">
    <source>
        <dbReference type="EMBL" id="MDN4163976.1"/>
    </source>
</evidence>
<feature type="domain" description="Helicase ATP-binding" evidence="9">
    <location>
        <begin position="32"/>
        <end position="208"/>
    </location>
</feature>
<keyword evidence="13" id="KW-1185">Reference proteome</keyword>
<dbReference type="InterPro" id="IPR050079">
    <property type="entry name" value="DEAD_box_RNA_helicase"/>
</dbReference>
<dbReference type="InterPro" id="IPR001650">
    <property type="entry name" value="Helicase_C-like"/>
</dbReference>
<evidence type="ECO:0000256" key="8">
    <source>
        <dbReference type="SAM" id="MobiDB-lite"/>
    </source>
</evidence>
<proteinExistence type="inferred from homology"/>
<dbReference type="PROSITE" id="PS51195">
    <property type="entry name" value="Q_MOTIF"/>
    <property type="match status" value="1"/>
</dbReference>
<comment type="caution">
    <text evidence="12">The sequence shown here is derived from an EMBL/GenBank/DDBJ whole genome shotgun (WGS) entry which is preliminary data.</text>
</comment>
<dbReference type="Pfam" id="PF00270">
    <property type="entry name" value="DEAD"/>
    <property type="match status" value="1"/>
</dbReference>
<dbReference type="InterPro" id="IPR011545">
    <property type="entry name" value="DEAD/DEAH_box_helicase_dom"/>
</dbReference>